<keyword evidence="3" id="KW-1185">Reference proteome</keyword>
<accession>A0A4R2P4Z2</accession>
<dbReference type="RefSeq" id="WP_132745453.1">
    <property type="nucleotide sequence ID" value="NZ_SLXK01000008.1"/>
</dbReference>
<evidence type="ECO:0008006" key="4">
    <source>
        <dbReference type="Google" id="ProtNLM"/>
    </source>
</evidence>
<feature type="transmembrane region" description="Helical" evidence="1">
    <location>
        <begin position="6"/>
        <end position="24"/>
    </location>
</feature>
<dbReference type="EMBL" id="SLXK01000008">
    <property type="protein sequence ID" value="TCP29833.1"/>
    <property type="molecule type" value="Genomic_DNA"/>
</dbReference>
<evidence type="ECO:0000313" key="2">
    <source>
        <dbReference type="EMBL" id="TCP29833.1"/>
    </source>
</evidence>
<reference evidence="2 3" key="1">
    <citation type="submission" date="2019-03" db="EMBL/GenBank/DDBJ databases">
        <title>Genomic Encyclopedia of Type Strains, Phase IV (KMG-IV): sequencing the most valuable type-strain genomes for metagenomic binning, comparative biology and taxonomic classification.</title>
        <authorList>
            <person name="Goeker M."/>
        </authorList>
    </citation>
    <scope>NUCLEOTIDE SEQUENCE [LARGE SCALE GENOMIC DNA]</scope>
    <source>
        <strain evidence="2 3">DSM 19377</strain>
    </source>
</reference>
<dbReference type="AlphaFoldDB" id="A0A4R2P4Z2"/>
<feature type="transmembrane region" description="Helical" evidence="1">
    <location>
        <begin position="45"/>
        <end position="70"/>
    </location>
</feature>
<keyword evidence="1" id="KW-1133">Transmembrane helix</keyword>
<organism evidence="2 3">
    <name type="scientific">Scopulibacillus darangshiensis</name>
    <dbReference type="NCBI Taxonomy" id="442528"/>
    <lineage>
        <taxon>Bacteria</taxon>
        <taxon>Bacillati</taxon>
        <taxon>Bacillota</taxon>
        <taxon>Bacilli</taxon>
        <taxon>Bacillales</taxon>
        <taxon>Sporolactobacillaceae</taxon>
        <taxon>Scopulibacillus</taxon>
    </lineage>
</organism>
<evidence type="ECO:0000256" key="1">
    <source>
        <dbReference type="SAM" id="Phobius"/>
    </source>
</evidence>
<keyword evidence="1" id="KW-0472">Membrane</keyword>
<protein>
    <recommendedName>
        <fullName evidence="4">DUF3784 domain-containing protein</fullName>
    </recommendedName>
</protein>
<keyword evidence="1" id="KW-0812">Transmembrane</keyword>
<name>A0A4R2P4Z2_9BACL</name>
<dbReference type="Proteomes" id="UP000295416">
    <property type="component" value="Unassembled WGS sequence"/>
</dbReference>
<sequence length="96" mass="10230">MATVPIIICIIIGLLLITAGIGLWKKRRVQVTGQSGGNSVQNKKASAKTIALITFCAGILTLAAPLLTFLIGTDYWVLYILFLVLGGLFIVIGQND</sequence>
<evidence type="ECO:0000313" key="3">
    <source>
        <dbReference type="Proteomes" id="UP000295416"/>
    </source>
</evidence>
<gene>
    <name evidence="2" type="ORF">EV207_108127</name>
</gene>
<feature type="transmembrane region" description="Helical" evidence="1">
    <location>
        <begin position="76"/>
        <end position="93"/>
    </location>
</feature>
<comment type="caution">
    <text evidence="2">The sequence shown here is derived from an EMBL/GenBank/DDBJ whole genome shotgun (WGS) entry which is preliminary data.</text>
</comment>
<proteinExistence type="predicted"/>